<dbReference type="PIRSF" id="PIRSF000495">
    <property type="entry name" value="Amidotransf_hisH"/>
    <property type="match status" value="1"/>
</dbReference>
<evidence type="ECO:0000256" key="2">
    <source>
        <dbReference type="ARBA" id="ARBA00011152"/>
    </source>
</evidence>
<evidence type="ECO:0000256" key="6">
    <source>
        <dbReference type="ARBA" id="ARBA00023102"/>
    </source>
</evidence>
<dbReference type="InterPro" id="IPR017926">
    <property type="entry name" value="GATASE"/>
</dbReference>
<dbReference type="EC" id="3.5.1.2" evidence="10"/>
<keyword evidence="7 10" id="KW-0456">Lyase</keyword>
<feature type="domain" description="Glutamine amidotransferase" evidence="12">
    <location>
        <begin position="4"/>
        <end position="185"/>
    </location>
</feature>
<dbReference type="GO" id="GO:0016829">
    <property type="term" value="F:lyase activity"/>
    <property type="evidence" value="ECO:0007669"/>
    <property type="project" value="UniProtKB-KW"/>
</dbReference>
<dbReference type="NCBIfam" id="TIGR01855">
    <property type="entry name" value="IMP_synth_hisH"/>
    <property type="match status" value="1"/>
</dbReference>
<name>A0A7V0Z7E7_UNCW3</name>
<dbReference type="PANTHER" id="PTHR42701">
    <property type="entry name" value="IMIDAZOLE GLYCEROL PHOSPHATE SYNTHASE SUBUNIT HISH"/>
    <property type="match status" value="1"/>
</dbReference>
<evidence type="ECO:0000256" key="3">
    <source>
        <dbReference type="ARBA" id="ARBA00022605"/>
    </source>
</evidence>
<evidence type="ECO:0000313" key="13">
    <source>
        <dbReference type="EMBL" id="HDY59968.1"/>
    </source>
</evidence>
<accession>A0A7V0Z7E7</accession>
<evidence type="ECO:0000256" key="10">
    <source>
        <dbReference type="HAMAP-Rule" id="MF_00278"/>
    </source>
</evidence>
<comment type="pathway">
    <text evidence="1 10">Amino-acid biosynthesis; L-histidine biosynthesis; L-histidine from 5-phospho-alpha-D-ribose 1-diphosphate: step 5/9.</text>
</comment>
<evidence type="ECO:0000256" key="8">
    <source>
        <dbReference type="ARBA" id="ARBA00047838"/>
    </source>
</evidence>
<keyword evidence="5 10" id="KW-0315">Glutamine amidotransferase</keyword>
<dbReference type="EC" id="4.3.2.10" evidence="10"/>
<evidence type="ECO:0000256" key="4">
    <source>
        <dbReference type="ARBA" id="ARBA00022801"/>
    </source>
</evidence>
<dbReference type="GO" id="GO:0004359">
    <property type="term" value="F:glutaminase activity"/>
    <property type="evidence" value="ECO:0007669"/>
    <property type="project" value="UniProtKB-EC"/>
</dbReference>
<comment type="catalytic activity">
    <reaction evidence="9 10">
        <text>L-glutamine + H2O = L-glutamate + NH4(+)</text>
        <dbReference type="Rhea" id="RHEA:15889"/>
        <dbReference type="ChEBI" id="CHEBI:15377"/>
        <dbReference type="ChEBI" id="CHEBI:28938"/>
        <dbReference type="ChEBI" id="CHEBI:29985"/>
        <dbReference type="ChEBI" id="CHEBI:58359"/>
        <dbReference type="EC" id="3.5.1.2"/>
    </reaction>
</comment>
<dbReference type="AlphaFoldDB" id="A0A7V0Z7E7"/>
<reference evidence="13" key="1">
    <citation type="journal article" date="2020" name="mSystems">
        <title>Genome- and Community-Level Interaction Insights into Carbon Utilization and Element Cycling Functions of Hydrothermarchaeota in Hydrothermal Sediment.</title>
        <authorList>
            <person name="Zhou Z."/>
            <person name="Liu Y."/>
            <person name="Xu W."/>
            <person name="Pan J."/>
            <person name="Luo Z.H."/>
            <person name="Li M."/>
        </authorList>
    </citation>
    <scope>NUCLEOTIDE SEQUENCE [LARGE SCALE GENOMIC DNA]</scope>
    <source>
        <strain evidence="13">SpSt-258</strain>
    </source>
</reference>
<protein>
    <recommendedName>
        <fullName evidence="10">Imidazole glycerol phosphate synthase subunit HisH</fullName>
        <ecNumber evidence="10">4.3.2.10</ecNumber>
    </recommendedName>
    <alternativeName>
        <fullName evidence="10">IGP synthase glutaminase subunit</fullName>
        <ecNumber evidence="10">3.5.1.2</ecNumber>
    </alternativeName>
    <alternativeName>
        <fullName evidence="10">IGP synthase subunit HisH</fullName>
    </alternativeName>
    <alternativeName>
        <fullName evidence="10">ImGP synthase subunit HisH</fullName>
        <shortName evidence="10">IGPS subunit HisH</shortName>
    </alternativeName>
</protein>
<dbReference type="GO" id="GO:0005737">
    <property type="term" value="C:cytoplasm"/>
    <property type="evidence" value="ECO:0007669"/>
    <property type="project" value="UniProtKB-SubCell"/>
</dbReference>
<evidence type="ECO:0000256" key="9">
    <source>
        <dbReference type="ARBA" id="ARBA00049534"/>
    </source>
</evidence>
<organism evidence="13">
    <name type="scientific">candidate division WOR-3 bacterium</name>
    <dbReference type="NCBI Taxonomy" id="2052148"/>
    <lineage>
        <taxon>Bacteria</taxon>
        <taxon>Bacteria division WOR-3</taxon>
    </lineage>
</organism>
<dbReference type="Gene3D" id="3.40.50.880">
    <property type="match status" value="1"/>
</dbReference>
<proteinExistence type="inferred from homology"/>
<dbReference type="GO" id="GO:0000105">
    <property type="term" value="P:L-histidine biosynthetic process"/>
    <property type="evidence" value="ECO:0007669"/>
    <property type="project" value="UniProtKB-UniRule"/>
</dbReference>
<evidence type="ECO:0000256" key="7">
    <source>
        <dbReference type="ARBA" id="ARBA00023239"/>
    </source>
</evidence>
<dbReference type="UniPathway" id="UPA00031">
    <property type="reaction ID" value="UER00010"/>
</dbReference>
<feature type="active site" description="Nucleophile" evidence="10 11">
    <location>
        <position position="79"/>
    </location>
</feature>
<gene>
    <name evidence="10 13" type="primary">hisH</name>
    <name evidence="13" type="ORF">ENP86_10560</name>
</gene>
<feature type="active site" evidence="10 11">
    <location>
        <position position="181"/>
    </location>
</feature>
<dbReference type="GO" id="GO:0000107">
    <property type="term" value="F:imidazoleglycerol-phosphate synthase activity"/>
    <property type="evidence" value="ECO:0007669"/>
    <property type="project" value="UniProtKB-UniRule"/>
</dbReference>
<dbReference type="EMBL" id="DSKY01000022">
    <property type="protein sequence ID" value="HDY59968.1"/>
    <property type="molecule type" value="Genomic_DNA"/>
</dbReference>
<comment type="caution">
    <text evidence="13">The sequence shown here is derived from an EMBL/GenBank/DDBJ whole genome shotgun (WGS) entry which is preliminary data.</text>
</comment>
<keyword evidence="10" id="KW-0963">Cytoplasm</keyword>
<comment type="subcellular location">
    <subcellularLocation>
        <location evidence="10">Cytoplasm</location>
    </subcellularLocation>
</comment>
<evidence type="ECO:0000256" key="1">
    <source>
        <dbReference type="ARBA" id="ARBA00005091"/>
    </source>
</evidence>
<sequence>MIGIIDYGAGNLHSVKNAFDYLKIKSRIIKMPEDMLSVKRIVLPGVGAFGFAVKRLRQTGLFDKIVEWLKQGRPFLGICLGLQLLFESSEESKGIKGFGIFKGNIKKFRKYKVPQIGWNSVEILKSIALFDTRKKTFFYFLHGYYVDTPQKELILGMTDYGIKYPSIINRENIYGVQFHPEKSGKMGLILLKNWVERC</sequence>
<dbReference type="InterPro" id="IPR029062">
    <property type="entry name" value="Class_I_gatase-like"/>
</dbReference>
<keyword evidence="4 10" id="KW-0378">Hydrolase</keyword>
<comment type="function">
    <text evidence="10">IGPS catalyzes the conversion of PRFAR and glutamine to IGP, AICAR and glutamate. The HisH subunit catalyzes the hydrolysis of glutamine to glutamate and ammonia as part of the synthesis of IGP and AICAR. The resulting ammonia molecule is channeled to the active site of HisF.</text>
</comment>
<evidence type="ECO:0000259" key="12">
    <source>
        <dbReference type="Pfam" id="PF00117"/>
    </source>
</evidence>
<dbReference type="SUPFAM" id="SSF52317">
    <property type="entry name" value="Class I glutamine amidotransferase-like"/>
    <property type="match status" value="1"/>
</dbReference>
<dbReference type="Pfam" id="PF00117">
    <property type="entry name" value="GATase"/>
    <property type="match status" value="1"/>
</dbReference>
<dbReference type="HAMAP" id="MF_00278">
    <property type="entry name" value="HisH"/>
    <property type="match status" value="1"/>
</dbReference>
<evidence type="ECO:0000256" key="5">
    <source>
        <dbReference type="ARBA" id="ARBA00022962"/>
    </source>
</evidence>
<evidence type="ECO:0000256" key="11">
    <source>
        <dbReference type="PIRSR" id="PIRSR000495-1"/>
    </source>
</evidence>
<keyword evidence="3 10" id="KW-0028">Amino-acid biosynthesis</keyword>
<dbReference type="InterPro" id="IPR010139">
    <property type="entry name" value="Imidazole-glycPsynth_HisH"/>
</dbReference>
<dbReference type="CDD" id="cd01748">
    <property type="entry name" value="GATase1_IGP_Synthase"/>
    <property type="match status" value="1"/>
</dbReference>
<feature type="active site" evidence="10 11">
    <location>
        <position position="179"/>
    </location>
</feature>
<comment type="subunit">
    <text evidence="2 10">Heterodimer of HisH and HisF.</text>
</comment>
<dbReference type="PANTHER" id="PTHR42701:SF1">
    <property type="entry name" value="IMIDAZOLE GLYCEROL PHOSPHATE SYNTHASE SUBUNIT HISH"/>
    <property type="match status" value="1"/>
</dbReference>
<keyword evidence="6 10" id="KW-0368">Histidine biosynthesis</keyword>
<comment type="catalytic activity">
    <reaction evidence="8 10">
        <text>5-[(5-phospho-1-deoxy-D-ribulos-1-ylimino)methylamino]-1-(5-phospho-beta-D-ribosyl)imidazole-4-carboxamide + L-glutamine = D-erythro-1-(imidazol-4-yl)glycerol 3-phosphate + 5-amino-1-(5-phospho-beta-D-ribosyl)imidazole-4-carboxamide + L-glutamate + H(+)</text>
        <dbReference type="Rhea" id="RHEA:24793"/>
        <dbReference type="ChEBI" id="CHEBI:15378"/>
        <dbReference type="ChEBI" id="CHEBI:29985"/>
        <dbReference type="ChEBI" id="CHEBI:58278"/>
        <dbReference type="ChEBI" id="CHEBI:58359"/>
        <dbReference type="ChEBI" id="CHEBI:58475"/>
        <dbReference type="ChEBI" id="CHEBI:58525"/>
        <dbReference type="EC" id="4.3.2.10"/>
    </reaction>
</comment>
<dbReference type="PROSITE" id="PS51273">
    <property type="entry name" value="GATASE_TYPE_1"/>
    <property type="match status" value="1"/>
</dbReference>